<feature type="domain" description="PCI" evidence="8">
    <location>
        <begin position="175"/>
        <end position="356"/>
    </location>
</feature>
<name>A0A152A9Y8_TIELA</name>
<protein>
    <recommendedName>
        <fullName evidence="4">COP9 signalosome complex subunit 3</fullName>
    </recommendedName>
</protein>
<dbReference type="GO" id="GO:0000502">
    <property type="term" value="C:proteasome complex"/>
    <property type="evidence" value="ECO:0007669"/>
    <property type="project" value="UniProtKB-KW"/>
</dbReference>
<dbReference type="STRING" id="361077.A0A152A9Y8"/>
<dbReference type="SUPFAM" id="SSF46785">
    <property type="entry name" value="Winged helix' DNA-binding domain"/>
    <property type="match status" value="1"/>
</dbReference>
<dbReference type="OrthoDB" id="29061at2759"/>
<dbReference type="InterPro" id="IPR036390">
    <property type="entry name" value="WH_DNA-bd_sf"/>
</dbReference>
<dbReference type="Pfam" id="PF01399">
    <property type="entry name" value="PCI"/>
    <property type="match status" value="1"/>
</dbReference>
<keyword evidence="6" id="KW-0736">Signalosome</keyword>
<reference evidence="9 10" key="1">
    <citation type="submission" date="2015-12" db="EMBL/GenBank/DDBJ databases">
        <title>Dictyostelia acquired genes for synthesis and detection of signals that induce cell-type specialization by lateral gene transfer from prokaryotes.</title>
        <authorList>
            <person name="Gloeckner G."/>
            <person name="Schaap P."/>
        </authorList>
    </citation>
    <scope>NUCLEOTIDE SEQUENCE [LARGE SCALE GENOMIC DNA]</scope>
    <source>
        <strain evidence="9 10">TK</strain>
    </source>
</reference>
<evidence type="ECO:0000313" key="9">
    <source>
        <dbReference type="EMBL" id="KYR02941.1"/>
    </source>
</evidence>
<evidence type="ECO:0000256" key="6">
    <source>
        <dbReference type="ARBA" id="ARBA00022790"/>
    </source>
</evidence>
<gene>
    <name evidence="9" type="ORF">DLAC_00422</name>
</gene>
<dbReference type="SMART" id="SM00088">
    <property type="entry name" value="PINT"/>
    <property type="match status" value="1"/>
</dbReference>
<dbReference type="OMA" id="NHYHDLV"/>
<evidence type="ECO:0000256" key="7">
    <source>
        <dbReference type="ARBA" id="ARBA00023242"/>
    </source>
</evidence>
<dbReference type="Gene3D" id="1.25.40.570">
    <property type="match status" value="1"/>
</dbReference>
<dbReference type="InterPro" id="IPR050756">
    <property type="entry name" value="CSN3"/>
</dbReference>
<comment type="subcellular location">
    <subcellularLocation>
        <location evidence="2">Cytoplasm</location>
    </subcellularLocation>
    <subcellularLocation>
        <location evidence="1">Nucleus</location>
    </subcellularLocation>
</comment>
<keyword evidence="9" id="KW-0647">Proteasome</keyword>
<dbReference type="PANTHER" id="PTHR10758:SF1">
    <property type="entry name" value="COP9 SIGNALOSOME COMPLEX SUBUNIT 3"/>
    <property type="match status" value="1"/>
</dbReference>
<evidence type="ECO:0000313" key="10">
    <source>
        <dbReference type="Proteomes" id="UP000076078"/>
    </source>
</evidence>
<dbReference type="GO" id="GO:0005737">
    <property type="term" value="C:cytoplasm"/>
    <property type="evidence" value="ECO:0007669"/>
    <property type="project" value="UniProtKB-SubCell"/>
</dbReference>
<comment type="similarity">
    <text evidence="3">Belongs to the CSN3 family.</text>
</comment>
<dbReference type="PANTHER" id="PTHR10758">
    <property type="entry name" value="26S PROTEASOME NON-ATPASE REGULATORY SUBUNIT 3/COP9 SIGNALOSOME COMPLEX SUBUNIT 3"/>
    <property type="match status" value="1"/>
</dbReference>
<comment type="caution">
    <text evidence="9">The sequence shown here is derived from an EMBL/GenBank/DDBJ whole genome shotgun (WGS) entry which is preliminary data.</text>
</comment>
<accession>A0A152A9Y8</accession>
<dbReference type="InterPro" id="IPR055089">
    <property type="entry name" value="COP9_N"/>
</dbReference>
<evidence type="ECO:0000256" key="2">
    <source>
        <dbReference type="ARBA" id="ARBA00004496"/>
    </source>
</evidence>
<keyword evidence="5" id="KW-0963">Cytoplasm</keyword>
<dbReference type="InParanoid" id="A0A152A9Y8"/>
<dbReference type="GO" id="GO:0006511">
    <property type="term" value="P:ubiquitin-dependent protein catabolic process"/>
    <property type="evidence" value="ECO:0007669"/>
    <property type="project" value="TreeGrafter"/>
</dbReference>
<sequence length="419" mass="47757">MEQFINECRNTNNPKTLKANLSKFEEVLERSHQNLDAALGHLDPKLQSLGYLFVLNAKISDPNKNINLFVGQIQNFFLTFAPEQIKVAGTIVCRVARHFTEYLIKLKLEIKGIAPLKRVINSLTDKPTQLTPVHSDFLQLCILSKNYSLALPVIDAEVNEFNVEQTQINIKDILTYFYYAGIIYATLKNYKKALDAFKFVFTAPATALSSIAIEAYKKYVLIHLIEYGVAPSFPRITSNVVQRNIKTHCKPYIDFSTTYSTNNQVDIQTKALQNEESFKRDKNFGLVNLAIKSITRRNIKKLTQTFMTLSIRDISEKVGLPPAKTEQFVLKMIEDKEIFATINQKDGMVSFNENPEDFSGPQTLLNLEKHIQKVAQLESVIRSVDETLTLSTPFLKKLLNENRKQSMFVEGGIEMDENQ</sequence>
<dbReference type="InterPro" id="IPR000717">
    <property type="entry name" value="PCI_dom"/>
</dbReference>
<evidence type="ECO:0000256" key="4">
    <source>
        <dbReference type="ARBA" id="ARBA00014878"/>
    </source>
</evidence>
<evidence type="ECO:0000256" key="5">
    <source>
        <dbReference type="ARBA" id="ARBA00022490"/>
    </source>
</evidence>
<evidence type="ECO:0000256" key="1">
    <source>
        <dbReference type="ARBA" id="ARBA00004123"/>
    </source>
</evidence>
<evidence type="ECO:0000256" key="3">
    <source>
        <dbReference type="ARBA" id="ARBA00007084"/>
    </source>
</evidence>
<dbReference type="Pfam" id="PF22788">
    <property type="entry name" value="COP9_hel_rpt"/>
    <property type="match status" value="1"/>
</dbReference>
<dbReference type="PROSITE" id="PS50250">
    <property type="entry name" value="PCI"/>
    <property type="match status" value="1"/>
</dbReference>
<dbReference type="EMBL" id="LODT01000001">
    <property type="protein sequence ID" value="KYR02941.1"/>
    <property type="molecule type" value="Genomic_DNA"/>
</dbReference>
<proteinExistence type="inferred from homology"/>
<dbReference type="FunCoup" id="A0A152A9Y8">
    <property type="interactions" value="1056"/>
</dbReference>
<dbReference type="AlphaFoldDB" id="A0A152A9Y8"/>
<dbReference type="Proteomes" id="UP000076078">
    <property type="component" value="Unassembled WGS sequence"/>
</dbReference>
<evidence type="ECO:0000259" key="8">
    <source>
        <dbReference type="PROSITE" id="PS50250"/>
    </source>
</evidence>
<dbReference type="GO" id="GO:0008180">
    <property type="term" value="C:COP9 signalosome"/>
    <property type="evidence" value="ECO:0007669"/>
    <property type="project" value="UniProtKB-KW"/>
</dbReference>
<keyword evidence="10" id="KW-1185">Reference proteome</keyword>
<keyword evidence="7" id="KW-0539">Nucleus</keyword>
<organism evidence="9 10">
    <name type="scientific">Tieghemostelium lacteum</name>
    <name type="common">Slime mold</name>
    <name type="synonym">Dictyostelium lacteum</name>
    <dbReference type="NCBI Taxonomy" id="361077"/>
    <lineage>
        <taxon>Eukaryota</taxon>
        <taxon>Amoebozoa</taxon>
        <taxon>Evosea</taxon>
        <taxon>Eumycetozoa</taxon>
        <taxon>Dictyostelia</taxon>
        <taxon>Dictyosteliales</taxon>
        <taxon>Raperosteliaceae</taxon>
        <taxon>Tieghemostelium</taxon>
    </lineage>
</organism>